<dbReference type="Proteomes" id="UP001321186">
    <property type="component" value="Unassembled WGS sequence"/>
</dbReference>
<organism evidence="1 2">
    <name type="scientific">Aquirufa ecclesiirivi</name>
    <dbReference type="NCBI Taxonomy" id="2715124"/>
    <lineage>
        <taxon>Bacteria</taxon>
        <taxon>Pseudomonadati</taxon>
        <taxon>Bacteroidota</taxon>
        <taxon>Cytophagia</taxon>
        <taxon>Cytophagales</taxon>
        <taxon>Flectobacillaceae</taxon>
        <taxon>Aquirufa</taxon>
    </lineage>
</organism>
<comment type="caution">
    <text evidence="1">The sequence shown here is derived from an EMBL/GenBank/DDBJ whole genome shotgun (WGS) entry which is preliminary data.</text>
</comment>
<accession>A0ABT4JE88</accession>
<proteinExistence type="predicted"/>
<evidence type="ECO:0000313" key="1">
    <source>
        <dbReference type="EMBL" id="MCZ2474602.1"/>
    </source>
</evidence>
<evidence type="ECO:0000313" key="2">
    <source>
        <dbReference type="Proteomes" id="UP001321186"/>
    </source>
</evidence>
<gene>
    <name evidence="1" type="ORF">G9H61_04045</name>
</gene>
<reference evidence="1 2" key="1">
    <citation type="submission" date="2020-03" db="EMBL/GenBank/DDBJ databases">
        <authorList>
            <person name="Pitt A."/>
            <person name="Hahn M.W."/>
        </authorList>
    </citation>
    <scope>NUCLEOTIDE SEQUENCE [LARGE SCALE GENOMIC DNA]</scope>
    <source>
        <strain evidence="1 2">5A-MARBSE</strain>
    </source>
</reference>
<keyword evidence="2" id="KW-1185">Reference proteome</keyword>
<protein>
    <submittedName>
        <fullName evidence="1">Uncharacterized protein</fullName>
    </submittedName>
</protein>
<dbReference type="EMBL" id="JAANOH010000001">
    <property type="protein sequence ID" value="MCZ2474602.1"/>
    <property type="molecule type" value="Genomic_DNA"/>
</dbReference>
<sequence length="53" mass="6184">MIFHLIHAASHDEKSSNLFQKIFARTTGDIGKSYDKYDSIVRRIIFNLIKNTE</sequence>
<name>A0ABT4JE88_9BACT</name>